<dbReference type="AlphaFoldDB" id="A0A928KWR3"/>
<feature type="transmembrane region" description="Helical" evidence="1">
    <location>
        <begin position="32"/>
        <end position="52"/>
    </location>
</feature>
<sequence length="72" mass="7863">MYQFHCKAVFAKLRSKEILTSNTGTGFFSDGVNVLMVVVVGALLLGAVYALFGDTIIPTVKQKIVDMFNYNG</sequence>
<keyword evidence="1" id="KW-0812">Transmembrane</keyword>
<dbReference type="Pfam" id="PF19629">
    <property type="entry name" value="DUF6133"/>
    <property type="match status" value="1"/>
</dbReference>
<dbReference type="InterPro" id="IPR045765">
    <property type="entry name" value="DUF6133"/>
</dbReference>
<evidence type="ECO:0000256" key="1">
    <source>
        <dbReference type="SAM" id="Phobius"/>
    </source>
</evidence>
<keyword evidence="1" id="KW-1133">Transmembrane helix</keyword>
<organism evidence="2 3">
    <name type="scientific">Faecalispora sporosphaeroides</name>
    <dbReference type="NCBI Taxonomy" id="1549"/>
    <lineage>
        <taxon>Bacteria</taxon>
        <taxon>Bacillati</taxon>
        <taxon>Bacillota</taxon>
        <taxon>Clostridia</taxon>
        <taxon>Eubacteriales</taxon>
        <taxon>Oscillospiraceae</taxon>
        <taxon>Faecalispora</taxon>
    </lineage>
</organism>
<proteinExistence type="predicted"/>
<accession>A0A928KWR3</accession>
<gene>
    <name evidence="2" type="ORF">E7512_12015</name>
</gene>
<evidence type="ECO:0000313" key="3">
    <source>
        <dbReference type="Proteomes" id="UP000754750"/>
    </source>
</evidence>
<name>A0A928KWR3_9FIRM</name>
<protein>
    <submittedName>
        <fullName evidence="2">Uncharacterized protein</fullName>
    </submittedName>
</protein>
<dbReference type="Proteomes" id="UP000754750">
    <property type="component" value="Unassembled WGS sequence"/>
</dbReference>
<keyword evidence="1" id="KW-0472">Membrane</keyword>
<evidence type="ECO:0000313" key="2">
    <source>
        <dbReference type="EMBL" id="MBE6834281.1"/>
    </source>
</evidence>
<comment type="caution">
    <text evidence="2">The sequence shown here is derived from an EMBL/GenBank/DDBJ whole genome shotgun (WGS) entry which is preliminary data.</text>
</comment>
<reference evidence="2" key="1">
    <citation type="submission" date="2019-04" db="EMBL/GenBank/DDBJ databases">
        <title>Evolution of Biomass-Degrading Anaerobic Consortia Revealed by Metagenomics.</title>
        <authorList>
            <person name="Peng X."/>
        </authorList>
    </citation>
    <scope>NUCLEOTIDE SEQUENCE</scope>
    <source>
        <strain evidence="2">SIG551</strain>
    </source>
</reference>
<dbReference type="EMBL" id="SVNY01000006">
    <property type="protein sequence ID" value="MBE6834281.1"/>
    <property type="molecule type" value="Genomic_DNA"/>
</dbReference>